<organism evidence="2">
    <name type="scientific">Halobacterium salinarum (strain ATCC 700922 / JCM 11081 / NRC-1)</name>
    <name type="common">Halobacterium halobium</name>
    <dbReference type="NCBI Taxonomy" id="64091"/>
    <lineage>
        <taxon>Archaea</taxon>
        <taxon>Methanobacteriati</taxon>
        <taxon>Methanobacteriota</taxon>
        <taxon>Stenosarchaea group</taxon>
        <taxon>Halobacteria</taxon>
        <taxon>Halobacteriales</taxon>
        <taxon>Halobacteriaceae</taxon>
        <taxon>Halobacterium</taxon>
        <taxon>Halobacterium salinarum NRC-34001</taxon>
    </lineage>
</organism>
<dbReference type="AlphaFoldDB" id="A0A510N5W8"/>
<evidence type="ECO:0000256" key="1">
    <source>
        <dbReference type="SAM" id="MobiDB-lite"/>
    </source>
</evidence>
<reference evidence="2" key="1">
    <citation type="journal article" date="2008" name="Genomics">
        <title>Evolution in the laboratory: the genome of Halobacterium salinarum strain R1 compared to that of strain NRC-1.</title>
        <authorList>
            <person name="Pfeiffer F."/>
            <person name="Schuster S.C."/>
            <person name="Broicher A."/>
            <person name="Falb M."/>
            <person name="Palm P."/>
            <person name="Rodewald K."/>
            <person name="Ruepp A."/>
            <person name="Soppa J."/>
            <person name="Tittor J."/>
            <person name="Oesterhelt D."/>
        </authorList>
    </citation>
    <scope>NUCLEOTIDE SEQUENCE</scope>
    <source>
        <strain evidence="2">NRC-1</strain>
    </source>
</reference>
<dbReference type="EMBL" id="BK010829">
    <property type="protein sequence ID" value="DAC78113.1"/>
    <property type="molecule type" value="Genomic_DNA"/>
</dbReference>
<gene>
    <name evidence="2" type="ORF">VNG_0987a</name>
</gene>
<accession>A0A510N5W8</accession>
<proteinExistence type="predicted"/>
<reference evidence="2" key="3">
    <citation type="journal article" date="2019" name="Microbiol. Resour. Announc.">
        <title>The genome of the Halobacterium salinarum type strain is closely related to that of the laboratory strains NRC-1 and R1.</title>
        <authorList>
            <person name="Pfeiffer F."/>
            <person name="Marchfelder A."/>
            <person name="Habermann B.H."/>
            <person name="Dyall-Smith M."/>
        </authorList>
    </citation>
    <scope>NUCLEOTIDE SEQUENCE</scope>
    <source>
        <strain evidence="2">NRC-1</strain>
    </source>
</reference>
<name>A0A510N5W8_HALSA</name>
<feature type="region of interest" description="Disordered" evidence="1">
    <location>
        <begin position="1"/>
        <end position="24"/>
    </location>
</feature>
<sequence length="84" mass="9525">MLLAVNGNSKNKRHNKPSSSTKECPDCGWHNHQANNNCVDCGETFPDRADHQQTNHSKYICQNCGWQNPRSNNYCMDCGDVLNE</sequence>
<protein>
    <submittedName>
        <fullName evidence="2">Small CPxCG-related zinc finger protein</fullName>
    </submittedName>
</protein>
<dbReference type="Gene3D" id="4.10.1060.50">
    <property type="match status" value="1"/>
</dbReference>
<reference evidence="2" key="2">
    <citation type="journal article" date="2015" name="Life">
        <title>A manual curation strategy to improve genome annotation: application to a set of haloarchael genomes.</title>
        <authorList>
            <person name="Pfeiffer F."/>
            <person name="Oesterhelt D."/>
        </authorList>
    </citation>
    <scope>NUCLEOTIDE SEQUENCE</scope>
    <source>
        <strain evidence="2">NRC-1</strain>
    </source>
</reference>
<dbReference type="InterPro" id="IPR038587">
    <property type="entry name" value="Ribosomal_eL40_sf"/>
</dbReference>
<evidence type="ECO:0000313" key="2">
    <source>
        <dbReference type="EMBL" id="DAC78113.1"/>
    </source>
</evidence>